<keyword evidence="2" id="KW-0238">DNA-binding</keyword>
<dbReference type="RefSeq" id="WP_160891165.1">
    <property type="nucleotide sequence ID" value="NZ_WUMU01000001.1"/>
</dbReference>
<evidence type="ECO:0000256" key="3">
    <source>
        <dbReference type="ARBA" id="ARBA00023163"/>
    </source>
</evidence>
<keyword evidence="6" id="KW-1185">Reference proteome</keyword>
<dbReference type="PROSITE" id="PS01117">
    <property type="entry name" value="HTH_MARR_1"/>
    <property type="match status" value="1"/>
</dbReference>
<reference evidence="5 6" key="1">
    <citation type="submission" date="2019-12" db="EMBL/GenBank/DDBJ databases">
        <authorList>
            <person name="Li M."/>
        </authorList>
    </citation>
    <scope>NUCLEOTIDE SEQUENCE [LARGE SCALE GENOMIC DNA]</scope>
    <source>
        <strain evidence="5 6">GBMRC 2024</strain>
    </source>
</reference>
<accession>A0A6L7FWZ3</accession>
<dbReference type="EMBL" id="WUMU01000001">
    <property type="protein sequence ID" value="MXN16644.1"/>
    <property type="molecule type" value="Genomic_DNA"/>
</dbReference>
<dbReference type="InterPro" id="IPR000835">
    <property type="entry name" value="HTH_MarR-typ"/>
</dbReference>
<evidence type="ECO:0000313" key="5">
    <source>
        <dbReference type="EMBL" id="MXN16644.1"/>
    </source>
</evidence>
<comment type="caution">
    <text evidence="5">The sequence shown here is derived from an EMBL/GenBank/DDBJ whole genome shotgun (WGS) entry which is preliminary data.</text>
</comment>
<protein>
    <submittedName>
        <fullName evidence="5">MarR family transcriptional regulator</fullName>
    </submittedName>
</protein>
<dbReference type="InterPro" id="IPR036390">
    <property type="entry name" value="WH_DNA-bd_sf"/>
</dbReference>
<dbReference type="InterPro" id="IPR036388">
    <property type="entry name" value="WH-like_DNA-bd_sf"/>
</dbReference>
<evidence type="ECO:0000313" key="6">
    <source>
        <dbReference type="Proteomes" id="UP000477911"/>
    </source>
</evidence>
<dbReference type="Gene3D" id="1.10.10.10">
    <property type="entry name" value="Winged helix-like DNA-binding domain superfamily/Winged helix DNA-binding domain"/>
    <property type="match status" value="1"/>
</dbReference>
<dbReference type="PRINTS" id="PR00598">
    <property type="entry name" value="HTHMARR"/>
</dbReference>
<evidence type="ECO:0000259" key="4">
    <source>
        <dbReference type="PROSITE" id="PS50995"/>
    </source>
</evidence>
<dbReference type="SMART" id="SM00347">
    <property type="entry name" value="HTH_MARR"/>
    <property type="match status" value="1"/>
</dbReference>
<name>A0A6L7FWZ3_9RHOB</name>
<sequence>MTMDPHRTATQERVDERSGDMLRAVMLLARTLRKTFDHRAKSLGLTFARAQAMLAIARQEGMSQSHLAETLDIEAPTMNRTLDGLEEAGFIERRPQPHDRRVRQVFLTGRSRAHAEEIFDFSTTLRAELVRGIPPEELAATEATLQKMHANLQRMTANAKG</sequence>
<dbReference type="GO" id="GO:0003700">
    <property type="term" value="F:DNA-binding transcription factor activity"/>
    <property type="evidence" value="ECO:0007669"/>
    <property type="project" value="InterPro"/>
</dbReference>
<dbReference type="PANTHER" id="PTHR42756:SF1">
    <property type="entry name" value="TRANSCRIPTIONAL REPRESSOR OF EMRAB OPERON"/>
    <property type="match status" value="1"/>
</dbReference>
<organism evidence="5 6">
    <name type="scientific">Pseudooceanicola albus</name>
    <dbReference type="NCBI Taxonomy" id="2692189"/>
    <lineage>
        <taxon>Bacteria</taxon>
        <taxon>Pseudomonadati</taxon>
        <taxon>Pseudomonadota</taxon>
        <taxon>Alphaproteobacteria</taxon>
        <taxon>Rhodobacterales</taxon>
        <taxon>Paracoccaceae</taxon>
        <taxon>Pseudooceanicola</taxon>
    </lineage>
</organism>
<evidence type="ECO:0000256" key="2">
    <source>
        <dbReference type="ARBA" id="ARBA00023125"/>
    </source>
</evidence>
<proteinExistence type="predicted"/>
<dbReference type="AlphaFoldDB" id="A0A6L7FWZ3"/>
<evidence type="ECO:0000256" key="1">
    <source>
        <dbReference type="ARBA" id="ARBA00023015"/>
    </source>
</evidence>
<keyword evidence="3" id="KW-0804">Transcription</keyword>
<dbReference type="GO" id="GO:0003677">
    <property type="term" value="F:DNA binding"/>
    <property type="evidence" value="ECO:0007669"/>
    <property type="project" value="UniProtKB-KW"/>
</dbReference>
<gene>
    <name evidence="5" type="ORF">GR170_02255</name>
</gene>
<keyword evidence="1" id="KW-0805">Transcription regulation</keyword>
<dbReference type="SUPFAM" id="SSF46785">
    <property type="entry name" value="Winged helix' DNA-binding domain"/>
    <property type="match status" value="1"/>
</dbReference>
<dbReference type="InterPro" id="IPR023187">
    <property type="entry name" value="Tscrpt_reg_MarR-type_CS"/>
</dbReference>
<feature type="domain" description="HTH marR-type" evidence="4">
    <location>
        <begin position="18"/>
        <end position="150"/>
    </location>
</feature>
<dbReference type="Proteomes" id="UP000477911">
    <property type="component" value="Unassembled WGS sequence"/>
</dbReference>
<dbReference type="Pfam" id="PF12802">
    <property type="entry name" value="MarR_2"/>
    <property type="match status" value="1"/>
</dbReference>
<dbReference type="PROSITE" id="PS50995">
    <property type="entry name" value="HTH_MARR_2"/>
    <property type="match status" value="1"/>
</dbReference>
<dbReference type="PANTHER" id="PTHR42756">
    <property type="entry name" value="TRANSCRIPTIONAL REGULATOR, MARR"/>
    <property type="match status" value="1"/>
</dbReference>